<protein>
    <submittedName>
        <fullName evidence="2">CAZy families GH95 protein</fullName>
    </submittedName>
</protein>
<dbReference type="PANTHER" id="PTHR31084">
    <property type="entry name" value="ALPHA-L-FUCOSIDASE 2"/>
    <property type="match status" value="1"/>
</dbReference>
<dbReference type="Pfam" id="PF22124">
    <property type="entry name" value="Glyco_hydro_95_cat"/>
    <property type="match status" value="1"/>
</dbReference>
<evidence type="ECO:0000313" key="2">
    <source>
        <dbReference type="EMBL" id="AIA93425.1"/>
    </source>
</evidence>
<sequence>MLCRDVQELTLFFAVRSSFNGSARHPVTQGRDPAVQLQEDVKHFEVPFEQLEQAHIRDYRQYFDRVHFSLPESGRAEWDLYDRLCQFEKDGADQALCALLFDYGRYLLISSSRPGHTAG</sequence>
<dbReference type="EMBL" id="KF126083">
    <property type="protein sequence ID" value="AIA93425.1"/>
    <property type="molecule type" value="Genomic_DNA"/>
</dbReference>
<name>A0A060CK64_9FLAO</name>
<organism evidence="2">
    <name type="scientific">uncultured Flavobacterium sp</name>
    <dbReference type="NCBI Taxonomy" id="165435"/>
    <lineage>
        <taxon>Bacteria</taxon>
        <taxon>Pseudomonadati</taxon>
        <taxon>Bacteroidota</taxon>
        <taxon>Flavobacteriia</taxon>
        <taxon>Flavobacteriales</taxon>
        <taxon>Flavobacteriaceae</taxon>
        <taxon>Flavobacterium</taxon>
        <taxon>environmental samples</taxon>
    </lineage>
</organism>
<dbReference type="Gene3D" id="2.70.98.50">
    <property type="entry name" value="putative glycoside hydrolase family protein from bacillus halodurans"/>
    <property type="match status" value="1"/>
</dbReference>
<accession>A0A060CK64</accession>
<feature type="domain" description="Glycosyl hydrolase family 95 catalytic" evidence="1">
    <location>
        <begin position="48"/>
        <end position="116"/>
    </location>
</feature>
<dbReference type="PANTHER" id="PTHR31084:SF0">
    <property type="entry name" value="ALPHA-L-FUCOSIDASE 2"/>
    <property type="match status" value="1"/>
</dbReference>
<dbReference type="AlphaFoldDB" id="A0A060CK64"/>
<proteinExistence type="predicted"/>
<dbReference type="GO" id="GO:0004560">
    <property type="term" value="F:alpha-L-fucosidase activity"/>
    <property type="evidence" value="ECO:0007669"/>
    <property type="project" value="TreeGrafter"/>
</dbReference>
<dbReference type="InterPro" id="IPR054363">
    <property type="entry name" value="GH95_cat"/>
</dbReference>
<reference evidence="2" key="1">
    <citation type="journal article" date="2013" name="Environ. Microbiol.">
        <title>Seasonally variable intestinal metagenomes of the red palm weevil (Rhynchophorus ferrugineus).</title>
        <authorList>
            <person name="Jia S."/>
            <person name="Zhang X."/>
            <person name="Zhang G."/>
            <person name="Yin A."/>
            <person name="Zhang S."/>
            <person name="Li F."/>
            <person name="Wang L."/>
            <person name="Zhao D."/>
            <person name="Yun Q."/>
            <person name="Tala"/>
            <person name="Wang J."/>
            <person name="Sun G."/>
            <person name="Baabdullah M."/>
            <person name="Yu X."/>
            <person name="Hu S."/>
            <person name="Al-Mssallem I.S."/>
            <person name="Yu J."/>
        </authorList>
    </citation>
    <scope>NUCLEOTIDE SEQUENCE</scope>
</reference>
<evidence type="ECO:0000259" key="1">
    <source>
        <dbReference type="Pfam" id="PF22124"/>
    </source>
</evidence>